<dbReference type="GO" id="GO:0017178">
    <property type="term" value="F:diphthine-ammonia ligase activity"/>
    <property type="evidence" value="ECO:0007669"/>
    <property type="project" value="UniProtKB-EC"/>
</dbReference>
<dbReference type="InterPro" id="IPR002761">
    <property type="entry name" value="Diphthami_syn_dom"/>
</dbReference>
<dbReference type="Pfam" id="PF01902">
    <property type="entry name" value="Diphthami_syn_2"/>
    <property type="match status" value="1"/>
</dbReference>
<sequence>MKVVALVSGGKDSCLNMLHCVANGHQIVALANLRPPSHSNKDELDSHLYQTVGHDAIPHYASCMNLPLYRRSITGSLLIQSTYYRTTQGDETEDLYELLKEVKEHHPDIQGVSVGAILSNYQRVRVEHVCDRLGLTSLAYLWRRDQKELLDEMIKLGLEAVFIKVAAIGLESSHLGKSIRDMRSSLFELHEKYGVHVCGEGGEYETLTVDCPLFVKRLIIADTEIVTHSDDAFATVAYLKLKKVLVQDKPPNNVDFESIIKRPSWENSIEPILANASSINIQDPKPSTVPAIVNDMEDQSNGGDLTVASCSRSTFHFISGVTAYDNNSMVANGCTIEEETRACMNNIKGYLDKLDLSFADIVSMNVFINDMNNFGRMNAVYKTYFGIKPATRACVAVNLPQPARIQVDLVAVKDGSLEERETMHVQSLSYWAPANVGPYSQAIISQNHAFIAGQIGLIPSNLQLPPSLQSQAALSLHNLQSITTALNLNLKQRILLCLCYVDEEKSIGAVRRMWEYFSNEDSDDSNLRPSPVLYLVVPVIPKNGKVEWHATVDDGKDTGVAGCKDVVDVASGVKATMVTRVIGSTLSSVVRIATNKSEIQISLIVESIVNSLSNIISAYEKINPLCGWNNLLSVRIFYKESVFKENKSQLQRGLNTALKNKTELDTIPAISYVPVISIDNDGSILGLVVHGV</sequence>
<dbReference type="EC" id="6.3.1.14" evidence="3"/>
<dbReference type="Proteomes" id="UP000789572">
    <property type="component" value="Unassembled WGS sequence"/>
</dbReference>
<evidence type="ECO:0000256" key="8">
    <source>
        <dbReference type="ARBA" id="ARBA00029814"/>
    </source>
</evidence>
<keyword evidence="6" id="KW-0547">Nucleotide-binding</keyword>
<evidence type="ECO:0000313" key="14">
    <source>
        <dbReference type="EMBL" id="CAG8541586.1"/>
    </source>
</evidence>
<dbReference type="SUPFAM" id="SSF55298">
    <property type="entry name" value="YjgF-like"/>
    <property type="match status" value="2"/>
</dbReference>
<dbReference type="Pfam" id="PF01042">
    <property type="entry name" value="Ribonuc_L-PSP"/>
    <property type="match status" value="2"/>
</dbReference>
<keyword evidence="5" id="KW-0436">Ligase</keyword>
<comment type="caution">
    <text evidence="14">The sequence shown here is derived from an EMBL/GenBank/DDBJ whole genome shotgun (WGS) entry which is preliminary data.</text>
</comment>
<dbReference type="SUPFAM" id="SSF52402">
    <property type="entry name" value="Adenine nucleotide alpha hydrolases-like"/>
    <property type="match status" value="1"/>
</dbReference>
<dbReference type="InterPro" id="IPR035959">
    <property type="entry name" value="RutC-like_sf"/>
</dbReference>
<evidence type="ECO:0000256" key="4">
    <source>
        <dbReference type="ARBA" id="ARBA00018426"/>
    </source>
</evidence>
<dbReference type="Gene3D" id="3.30.1330.40">
    <property type="entry name" value="RutC-like"/>
    <property type="match status" value="2"/>
</dbReference>
<evidence type="ECO:0000259" key="13">
    <source>
        <dbReference type="Pfam" id="PF01902"/>
    </source>
</evidence>
<evidence type="ECO:0000256" key="5">
    <source>
        <dbReference type="ARBA" id="ARBA00022598"/>
    </source>
</evidence>
<dbReference type="InterPro" id="IPR006175">
    <property type="entry name" value="YjgF/YER057c/UK114"/>
</dbReference>
<evidence type="ECO:0000256" key="11">
    <source>
        <dbReference type="ARBA" id="ARBA00032849"/>
    </source>
</evidence>
<dbReference type="CDD" id="cd01994">
    <property type="entry name" value="AANH_PF0828-like"/>
    <property type="match status" value="1"/>
</dbReference>
<evidence type="ECO:0000256" key="1">
    <source>
        <dbReference type="ARBA" id="ARBA00005156"/>
    </source>
</evidence>
<organism evidence="14 15">
    <name type="scientific">Paraglomus occultum</name>
    <dbReference type="NCBI Taxonomy" id="144539"/>
    <lineage>
        <taxon>Eukaryota</taxon>
        <taxon>Fungi</taxon>
        <taxon>Fungi incertae sedis</taxon>
        <taxon>Mucoromycota</taxon>
        <taxon>Glomeromycotina</taxon>
        <taxon>Glomeromycetes</taxon>
        <taxon>Paraglomerales</taxon>
        <taxon>Paraglomeraceae</taxon>
        <taxon>Paraglomus</taxon>
    </lineage>
</organism>
<feature type="domain" description="Diphthamide synthase" evidence="13">
    <location>
        <begin position="1"/>
        <end position="237"/>
    </location>
</feature>
<dbReference type="CDD" id="cd06156">
    <property type="entry name" value="eu_AANH_C_2"/>
    <property type="match status" value="1"/>
</dbReference>
<dbReference type="FunFam" id="3.40.50.620:FF:000069">
    <property type="entry name" value="diphthine--ammonia ligase"/>
    <property type="match status" value="1"/>
</dbReference>
<comment type="catalytic activity">
    <reaction evidence="12">
        <text>diphthine-[translation elongation factor 2] + NH4(+) + ATP = diphthamide-[translation elongation factor 2] + AMP + diphosphate + H(+)</text>
        <dbReference type="Rhea" id="RHEA:19753"/>
        <dbReference type="Rhea" id="RHEA-COMP:10172"/>
        <dbReference type="Rhea" id="RHEA-COMP:10174"/>
        <dbReference type="ChEBI" id="CHEBI:15378"/>
        <dbReference type="ChEBI" id="CHEBI:16692"/>
        <dbReference type="ChEBI" id="CHEBI:28938"/>
        <dbReference type="ChEBI" id="CHEBI:30616"/>
        <dbReference type="ChEBI" id="CHEBI:33019"/>
        <dbReference type="ChEBI" id="CHEBI:82696"/>
        <dbReference type="ChEBI" id="CHEBI:456215"/>
        <dbReference type="EC" id="6.3.1.14"/>
    </reaction>
</comment>
<evidence type="ECO:0000256" key="12">
    <source>
        <dbReference type="ARBA" id="ARBA00048108"/>
    </source>
</evidence>
<evidence type="ECO:0000256" key="2">
    <source>
        <dbReference type="ARBA" id="ARBA00008496"/>
    </source>
</evidence>
<dbReference type="FunFam" id="3.90.1490.10:FF:000001">
    <property type="entry name" value="Diphthine--ammonia ligase"/>
    <property type="match status" value="1"/>
</dbReference>
<evidence type="ECO:0000256" key="3">
    <source>
        <dbReference type="ARBA" id="ARBA00012089"/>
    </source>
</evidence>
<dbReference type="InterPro" id="IPR030662">
    <property type="entry name" value="DPH6/MJ0570"/>
</dbReference>
<dbReference type="InterPro" id="IPR014729">
    <property type="entry name" value="Rossmann-like_a/b/a_fold"/>
</dbReference>
<evidence type="ECO:0000256" key="9">
    <source>
        <dbReference type="ARBA" id="ARBA00031202"/>
    </source>
</evidence>
<dbReference type="CDD" id="cd00448">
    <property type="entry name" value="YjgF_YER057c_UK114_family"/>
    <property type="match status" value="1"/>
</dbReference>
<gene>
    <name evidence="14" type="ORF">POCULU_LOCUS4564</name>
</gene>
<dbReference type="AlphaFoldDB" id="A0A9N9AT06"/>
<evidence type="ECO:0000256" key="10">
    <source>
        <dbReference type="ARBA" id="ARBA00031552"/>
    </source>
</evidence>
<keyword evidence="7" id="KW-0067">ATP-binding</keyword>
<keyword evidence="15" id="KW-1185">Reference proteome</keyword>
<reference evidence="14" key="1">
    <citation type="submission" date="2021-06" db="EMBL/GenBank/DDBJ databases">
        <authorList>
            <person name="Kallberg Y."/>
            <person name="Tangrot J."/>
            <person name="Rosling A."/>
        </authorList>
    </citation>
    <scope>NUCLEOTIDE SEQUENCE</scope>
    <source>
        <strain evidence="14">IA702</strain>
    </source>
</reference>
<evidence type="ECO:0000256" key="7">
    <source>
        <dbReference type="ARBA" id="ARBA00022840"/>
    </source>
</evidence>
<proteinExistence type="inferred from homology"/>
<evidence type="ECO:0000256" key="6">
    <source>
        <dbReference type="ARBA" id="ARBA00022741"/>
    </source>
</evidence>
<dbReference type="OrthoDB" id="686384at2759"/>
<dbReference type="NCBIfam" id="TIGR00290">
    <property type="entry name" value="MJ0570_dom"/>
    <property type="match status" value="1"/>
</dbReference>
<dbReference type="Gene3D" id="3.40.50.620">
    <property type="entry name" value="HUPs"/>
    <property type="match status" value="1"/>
</dbReference>
<protein>
    <recommendedName>
        <fullName evidence="4">Diphthine--ammonia ligase</fullName>
        <ecNumber evidence="3">6.3.1.14</ecNumber>
    </recommendedName>
    <alternativeName>
        <fullName evidence="9">ATP-binding domain-containing protein 4</fullName>
    </alternativeName>
    <alternativeName>
        <fullName evidence="8">Diphthamide synthase</fullName>
    </alternativeName>
    <alternativeName>
        <fullName evidence="10">Diphthamide synthetase</fullName>
    </alternativeName>
    <alternativeName>
        <fullName evidence="11">Protein DPH6 homolog</fullName>
    </alternativeName>
</protein>
<dbReference type="PANTHER" id="PTHR12196:SF2">
    <property type="entry name" value="DIPHTHINE--AMMONIA LIGASE"/>
    <property type="match status" value="1"/>
</dbReference>
<evidence type="ECO:0000313" key="15">
    <source>
        <dbReference type="Proteomes" id="UP000789572"/>
    </source>
</evidence>
<dbReference type="Gene3D" id="3.90.1490.10">
    <property type="entry name" value="putative n-type atp pyrophosphatase, domain 2"/>
    <property type="match status" value="1"/>
</dbReference>
<dbReference type="GO" id="GO:0017183">
    <property type="term" value="P:protein histidyl modification to diphthamide"/>
    <property type="evidence" value="ECO:0007669"/>
    <property type="project" value="TreeGrafter"/>
</dbReference>
<dbReference type="GO" id="GO:0005524">
    <property type="term" value="F:ATP binding"/>
    <property type="evidence" value="ECO:0007669"/>
    <property type="project" value="UniProtKB-KW"/>
</dbReference>
<dbReference type="EMBL" id="CAJVPJ010000602">
    <property type="protein sequence ID" value="CAG8541586.1"/>
    <property type="molecule type" value="Genomic_DNA"/>
</dbReference>
<dbReference type="PANTHER" id="PTHR12196">
    <property type="entry name" value="DOMAIN OF UNKNOWN FUNCTION 71 DUF71 -CONTAINING PROTEIN"/>
    <property type="match status" value="1"/>
</dbReference>
<comment type="similarity">
    <text evidence="2">Belongs to the Diphthine--ammonia ligase family.</text>
</comment>
<comment type="pathway">
    <text evidence="1">Protein modification; peptidyl-diphthamide biosynthesis.</text>
</comment>
<name>A0A9N9AT06_9GLOM</name>
<accession>A0A9N9AT06</accession>